<dbReference type="AlphaFoldDB" id="A0A0V1H2D7"/>
<keyword evidence="2" id="KW-1185">Reference proteome</keyword>
<name>A0A0V1H2D7_9BILA</name>
<dbReference type="Proteomes" id="UP000055024">
    <property type="component" value="Unassembled WGS sequence"/>
</dbReference>
<protein>
    <submittedName>
        <fullName evidence="1">Uncharacterized protein</fullName>
    </submittedName>
</protein>
<gene>
    <name evidence="1" type="ORF">T11_10391</name>
</gene>
<proteinExistence type="predicted"/>
<organism evidence="1 2">
    <name type="scientific">Trichinella zimbabwensis</name>
    <dbReference type="NCBI Taxonomy" id="268475"/>
    <lineage>
        <taxon>Eukaryota</taxon>
        <taxon>Metazoa</taxon>
        <taxon>Ecdysozoa</taxon>
        <taxon>Nematoda</taxon>
        <taxon>Enoplea</taxon>
        <taxon>Dorylaimia</taxon>
        <taxon>Trichinellida</taxon>
        <taxon>Trichinellidae</taxon>
        <taxon>Trichinella</taxon>
    </lineage>
</organism>
<accession>A0A0V1H2D7</accession>
<dbReference type="EMBL" id="JYDP01000162">
    <property type="protein sequence ID" value="KRZ04511.1"/>
    <property type="molecule type" value="Genomic_DNA"/>
</dbReference>
<comment type="caution">
    <text evidence="1">The sequence shown here is derived from an EMBL/GenBank/DDBJ whole genome shotgun (WGS) entry which is preliminary data.</text>
</comment>
<evidence type="ECO:0000313" key="1">
    <source>
        <dbReference type="EMBL" id="KRZ04511.1"/>
    </source>
</evidence>
<evidence type="ECO:0000313" key="2">
    <source>
        <dbReference type="Proteomes" id="UP000055024"/>
    </source>
</evidence>
<reference evidence="1 2" key="1">
    <citation type="submission" date="2015-01" db="EMBL/GenBank/DDBJ databases">
        <title>Evolution of Trichinella species and genotypes.</title>
        <authorList>
            <person name="Korhonen P.K."/>
            <person name="Edoardo P."/>
            <person name="Giuseppe L.R."/>
            <person name="Gasser R.B."/>
        </authorList>
    </citation>
    <scope>NUCLEOTIDE SEQUENCE [LARGE SCALE GENOMIC DNA]</scope>
    <source>
        <strain evidence="1">ISS1029</strain>
    </source>
</reference>
<sequence length="83" mass="9765">MRQIRQDCQGTWSSECVLDNNTFTTSSLIGESPKAFLFIGDEWIHPVQDHWEFGPTDEIFIITNLYPFLTQIERSIFILHFKN</sequence>